<dbReference type="SUPFAM" id="SSF53756">
    <property type="entry name" value="UDP-Glycosyltransferase/glycogen phosphorylase"/>
    <property type="match status" value="1"/>
</dbReference>
<keyword evidence="6" id="KW-0808">Transferase</keyword>
<proteinExistence type="inferred from homology"/>
<reference evidence="10" key="1">
    <citation type="journal article" date="2020" name="mSystems">
        <title>Genome- and Community-Level Interaction Insights into Carbon Utilization and Element Cycling Functions of Hydrothermarchaeota in Hydrothermal Sediment.</title>
        <authorList>
            <person name="Zhou Z."/>
            <person name="Liu Y."/>
            <person name="Xu W."/>
            <person name="Pan J."/>
            <person name="Luo Z.H."/>
            <person name="Li M."/>
        </authorList>
    </citation>
    <scope>NUCLEOTIDE SEQUENCE [LARGE SCALE GENOMIC DNA]</scope>
    <source>
        <strain evidence="10">SpSt-106</strain>
    </source>
</reference>
<evidence type="ECO:0000256" key="8">
    <source>
        <dbReference type="ARBA" id="ARBA00023277"/>
    </source>
</evidence>
<comment type="similarity">
    <text evidence="3">Belongs to the glycogen phosphorylase family.</text>
</comment>
<dbReference type="GO" id="GO:0005975">
    <property type="term" value="P:carbohydrate metabolic process"/>
    <property type="evidence" value="ECO:0007669"/>
    <property type="project" value="InterPro"/>
</dbReference>
<dbReference type="InterPro" id="IPR000811">
    <property type="entry name" value="Glyco_trans_35"/>
</dbReference>
<evidence type="ECO:0000256" key="3">
    <source>
        <dbReference type="ARBA" id="ARBA00006047"/>
    </source>
</evidence>
<dbReference type="EMBL" id="DRWR01000113">
    <property type="protein sequence ID" value="HHQ16510.1"/>
    <property type="molecule type" value="Genomic_DNA"/>
</dbReference>
<keyword evidence="8" id="KW-0119">Carbohydrate metabolism</keyword>
<dbReference type="PROSITE" id="PS00102">
    <property type="entry name" value="PHOSPHORYLASE"/>
    <property type="match status" value="1"/>
</dbReference>
<dbReference type="EC" id="2.4.1.1" evidence="4"/>
<comment type="caution">
    <text evidence="10">The sequence shown here is derived from an EMBL/GenBank/DDBJ whole genome shotgun (WGS) entry which is preliminary data.</text>
</comment>
<evidence type="ECO:0000256" key="2">
    <source>
        <dbReference type="ARBA" id="ARBA00001933"/>
    </source>
</evidence>
<dbReference type="Pfam" id="PF00343">
    <property type="entry name" value="Phosphorylase"/>
    <property type="match status" value="2"/>
</dbReference>
<dbReference type="NCBIfam" id="TIGR02094">
    <property type="entry name" value="more_P_ylases"/>
    <property type="match status" value="1"/>
</dbReference>
<dbReference type="InterPro" id="IPR052182">
    <property type="entry name" value="Glycogen/Maltodextrin_Phosph"/>
</dbReference>
<evidence type="ECO:0000256" key="5">
    <source>
        <dbReference type="ARBA" id="ARBA00022676"/>
    </source>
</evidence>
<dbReference type="GO" id="GO:0030170">
    <property type="term" value="F:pyridoxal phosphate binding"/>
    <property type="evidence" value="ECO:0007669"/>
    <property type="project" value="InterPro"/>
</dbReference>
<dbReference type="PANTHER" id="PTHR42655:SF1">
    <property type="entry name" value="GLYCOGEN PHOSPHORYLASE"/>
    <property type="match status" value="1"/>
</dbReference>
<organism evidence="10">
    <name type="scientific">Thermodesulfobacterium geofontis</name>
    <dbReference type="NCBI Taxonomy" id="1295609"/>
    <lineage>
        <taxon>Bacteria</taxon>
        <taxon>Pseudomonadati</taxon>
        <taxon>Thermodesulfobacteriota</taxon>
        <taxon>Thermodesulfobacteria</taxon>
        <taxon>Thermodesulfobacteriales</taxon>
        <taxon>Thermodesulfobacteriaceae</taxon>
        <taxon>Thermodesulfobacterium</taxon>
    </lineage>
</organism>
<dbReference type="GO" id="GO:0008184">
    <property type="term" value="F:glycogen phosphorylase activity"/>
    <property type="evidence" value="ECO:0007669"/>
    <property type="project" value="InterPro"/>
</dbReference>
<sequence length="555" mass="63807">MEIGIDERIRTYSGGLGVLAGDTIRSAADLKVPMVAVTLLYRKGYFRQKLDPDGWQREEPDFWNFEELLEEESPRVQVTIEGRTVHLRAWRYDVKGISGYLVPVYFLDADLPENSEWDRKLTHTLYGGDDHYRICQEVILGIGGVRMLRALGYKNIKTFHMNEGHSALLVLELLDEVAKKAGREYVTKQDVEIVRNCCVFTTHTPVPVGHDKFSLELARKVIGNRDDFFALEGVIYEENILNMTYLALNFSRYINGVARKHSEVSKLMFAGYQINAITNGVHAATWVSPPFQELFDHYIPMWRQDNFSLRYALSIPREKLWEAHMKCKRKLISLINQKTGVGMDENILTLGFARRATLYKRPDLIFNDLERLRRISNEVGNFQIIYAGKAHPRDYEGKKLIQRIFQAKEKLYPDVKVAYLENYDITLAALITSGVDVWLNTPEPPMEASGTSGMKAALNGVPSLSVLDGWWIEGCIEGLTGWSIGEPAHGNEEKRDHSKDAYSLYDKLEHTVIPLFYHDRDRFLNMMAYCIALNGSFFNTQRMIQEYIINAYFNR</sequence>
<dbReference type="AlphaFoldDB" id="A0A7V5XHF5"/>
<dbReference type="Gene3D" id="3.40.50.2000">
    <property type="entry name" value="Glycogen Phosphorylase B"/>
    <property type="match status" value="3"/>
</dbReference>
<keyword evidence="5" id="KW-0328">Glycosyltransferase</keyword>
<gene>
    <name evidence="10" type="primary">glgP</name>
    <name evidence="10" type="ORF">ENM15_06840</name>
</gene>
<dbReference type="InterPro" id="IPR011834">
    <property type="entry name" value="Agluc_phsphrylas"/>
</dbReference>
<comment type="catalytic activity">
    <reaction evidence="1">
        <text>[(1-&gt;4)-alpha-D-glucosyl](n) + phosphate = [(1-&gt;4)-alpha-D-glucosyl](n-1) + alpha-D-glucose 1-phosphate</text>
        <dbReference type="Rhea" id="RHEA:41732"/>
        <dbReference type="Rhea" id="RHEA-COMP:9584"/>
        <dbReference type="Rhea" id="RHEA-COMP:9586"/>
        <dbReference type="ChEBI" id="CHEBI:15444"/>
        <dbReference type="ChEBI" id="CHEBI:43474"/>
        <dbReference type="ChEBI" id="CHEBI:58601"/>
        <dbReference type="EC" id="2.4.1.1"/>
    </reaction>
</comment>
<evidence type="ECO:0000256" key="1">
    <source>
        <dbReference type="ARBA" id="ARBA00001275"/>
    </source>
</evidence>
<comment type="function">
    <text evidence="9">Phosphorylase is an important allosteric enzyme in carbohydrate metabolism. Enzymes from different sources differ in their regulatory mechanisms and in their natural substrates. However, all known phosphorylases share catalytic and structural properties.</text>
</comment>
<keyword evidence="7" id="KW-0663">Pyridoxal phosphate</keyword>
<evidence type="ECO:0000256" key="9">
    <source>
        <dbReference type="ARBA" id="ARBA00025174"/>
    </source>
</evidence>
<evidence type="ECO:0000313" key="10">
    <source>
        <dbReference type="EMBL" id="HHQ16510.1"/>
    </source>
</evidence>
<evidence type="ECO:0000256" key="7">
    <source>
        <dbReference type="ARBA" id="ARBA00022898"/>
    </source>
</evidence>
<comment type="cofactor">
    <cofactor evidence="2">
        <name>pyridoxal 5'-phosphate</name>
        <dbReference type="ChEBI" id="CHEBI:597326"/>
    </cofactor>
</comment>
<protein>
    <recommendedName>
        <fullName evidence="4">glycogen phosphorylase</fullName>
        <ecNumber evidence="4">2.4.1.1</ecNumber>
    </recommendedName>
</protein>
<accession>A0A7V5XHF5</accession>
<dbReference type="InterPro" id="IPR035090">
    <property type="entry name" value="Pyridoxal_P_attach_site"/>
</dbReference>
<name>A0A7V5XHF5_9BACT</name>
<evidence type="ECO:0000256" key="4">
    <source>
        <dbReference type="ARBA" id="ARBA00012591"/>
    </source>
</evidence>
<evidence type="ECO:0000256" key="6">
    <source>
        <dbReference type="ARBA" id="ARBA00022679"/>
    </source>
</evidence>
<dbReference type="PANTHER" id="PTHR42655">
    <property type="entry name" value="GLYCOGEN PHOSPHORYLASE"/>
    <property type="match status" value="1"/>
</dbReference>